<reference evidence="1 2" key="1">
    <citation type="submission" date="2016-10" db="EMBL/GenBank/DDBJ databases">
        <authorList>
            <person name="de Groot N.N."/>
        </authorList>
    </citation>
    <scope>NUCLEOTIDE SEQUENCE [LARGE SCALE GENOMIC DNA]</scope>
    <source>
        <strain evidence="1 2">Nv1</strain>
    </source>
</reference>
<accession>A0A1H7IXV9</accession>
<evidence type="ECO:0000313" key="1">
    <source>
        <dbReference type="EMBL" id="SEK66792.1"/>
    </source>
</evidence>
<protein>
    <submittedName>
        <fullName evidence="1">Uncharacterized protein</fullName>
    </submittedName>
</protein>
<dbReference type="AlphaFoldDB" id="A0A1H7IXV9"/>
<sequence length="114" mass="11848">MCEQQTIRPRSTSVVLALALSIAVSGCVTGHEIMQNRVVVPAGAVAKVKVVCPSGKKVLGGGFNIEIPEDVKVYASDPSDGQGNIVNNGWRVMVRNEGATARQATAIAICATAQ</sequence>
<gene>
    <name evidence="1" type="ORF">SAMN05216387_102320</name>
</gene>
<dbReference type="STRING" id="1233.SAMN05216387_102320"/>
<dbReference type="EMBL" id="FOBH01000002">
    <property type="protein sequence ID" value="SEK66792.1"/>
    <property type="molecule type" value="Genomic_DNA"/>
</dbReference>
<organism evidence="1 2">
    <name type="scientific">Nitrosovibrio tenuis</name>
    <dbReference type="NCBI Taxonomy" id="1233"/>
    <lineage>
        <taxon>Bacteria</taxon>
        <taxon>Pseudomonadati</taxon>
        <taxon>Pseudomonadota</taxon>
        <taxon>Betaproteobacteria</taxon>
        <taxon>Nitrosomonadales</taxon>
        <taxon>Nitrosomonadaceae</taxon>
        <taxon>Nitrosovibrio</taxon>
    </lineage>
</organism>
<evidence type="ECO:0000313" key="2">
    <source>
        <dbReference type="Proteomes" id="UP000198620"/>
    </source>
</evidence>
<keyword evidence="2" id="KW-1185">Reference proteome</keyword>
<proteinExistence type="predicted"/>
<name>A0A1H7IXV9_9PROT</name>
<dbReference type="RefSeq" id="WP_090827434.1">
    <property type="nucleotide sequence ID" value="NZ_FOBH01000002.1"/>
</dbReference>
<dbReference type="Proteomes" id="UP000198620">
    <property type="component" value="Unassembled WGS sequence"/>
</dbReference>